<dbReference type="EMBL" id="JACGWJ010000028">
    <property type="protein sequence ID" value="KAL0306342.1"/>
    <property type="molecule type" value="Genomic_DNA"/>
</dbReference>
<reference evidence="2" key="2">
    <citation type="journal article" date="2024" name="Plant">
        <title>Genomic evolution and insights into agronomic trait innovations of Sesamum species.</title>
        <authorList>
            <person name="Miao H."/>
            <person name="Wang L."/>
            <person name="Qu L."/>
            <person name="Liu H."/>
            <person name="Sun Y."/>
            <person name="Le M."/>
            <person name="Wang Q."/>
            <person name="Wei S."/>
            <person name="Zheng Y."/>
            <person name="Lin W."/>
            <person name="Duan Y."/>
            <person name="Cao H."/>
            <person name="Xiong S."/>
            <person name="Wang X."/>
            <person name="Wei L."/>
            <person name="Li C."/>
            <person name="Ma Q."/>
            <person name="Ju M."/>
            <person name="Zhao R."/>
            <person name="Li G."/>
            <person name="Mu C."/>
            <person name="Tian Q."/>
            <person name="Mei H."/>
            <person name="Zhang T."/>
            <person name="Gao T."/>
            <person name="Zhang H."/>
        </authorList>
    </citation>
    <scope>NUCLEOTIDE SEQUENCE</scope>
    <source>
        <strain evidence="2">G02</strain>
    </source>
</reference>
<dbReference type="GO" id="GO:0006402">
    <property type="term" value="P:mRNA catabolic process"/>
    <property type="evidence" value="ECO:0007669"/>
    <property type="project" value="InterPro"/>
</dbReference>
<feature type="region of interest" description="Disordered" evidence="1">
    <location>
        <begin position="1"/>
        <end position="56"/>
    </location>
</feature>
<dbReference type="Gene3D" id="1.25.10.10">
    <property type="entry name" value="Leucine-rich Repeat Variant"/>
    <property type="match status" value="1"/>
</dbReference>
<organism evidence="2">
    <name type="scientific">Sesamum radiatum</name>
    <name type="common">Black benniseed</name>
    <dbReference type="NCBI Taxonomy" id="300843"/>
    <lineage>
        <taxon>Eukaryota</taxon>
        <taxon>Viridiplantae</taxon>
        <taxon>Streptophyta</taxon>
        <taxon>Embryophyta</taxon>
        <taxon>Tracheophyta</taxon>
        <taxon>Spermatophyta</taxon>
        <taxon>Magnoliopsida</taxon>
        <taxon>eudicotyledons</taxon>
        <taxon>Gunneridae</taxon>
        <taxon>Pentapetalae</taxon>
        <taxon>asterids</taxon>
        <taxon>lamiids</taxon>
        <taxon>Lamiales</taxon>
        <taxon>Pedaliaceae</taxon>
        <taxon>Sesamum</taxon>
    </lineage>
</organism>
<dbReference type="AlphaFoldDB" id="A0AAW2KIT1"/>
<feature type="compositionally biased region" description="Pro residues" evidence="1">
    <location>
        <begin position="78"/>
        <end position="95"/>
    </location>
</feature>
<dbReference type="PANTHER" id="PTHR12262">
    <property type="entry name" value="CCR4-NOT TRANSCRIPTION COMPLEX SUBUNIT 9"/>
    <property type="match status" value="1"/>
</dbReference>
<feature type="region of interest" description="Disordered" evidence="1">
    <location>
        <begin position="76"/>
        <end position="95"/>
    </location>
</feature>
<dbReference type="InterPro" id="IPR011989">
    <property type="entry name" value="ARM-like"/>
</dbReference>
<evidence type="ECO:0000313" key="2">
    <source>
        <dbReference type="EMBL" id="KAL0306342.1"/>
    </source>
</evidence>
<dbReference type="FunFam" id="1.25.10.10:FF:000661">
    <property type="entry name" value="Cell differentiation family, Rcd1-like containing protein"/>
    <property type="match status" value="1"/>
</dbReference>
<comment type="caution">
    <text evidence="2">The sequence shown here is derived from an EMBL/GenBank/DDBJ whole genome shotgun (WGS) entry which is preliminary data.</text>
</comment>
<proteinExistence type="predicted"/>
<dbReference type="GO" id="GO:0030014">
    <property type="term" value="C:CCR4-NOT complex"/>
    <property type="evidence" value="ECO:0007669"/>
    <property type="project" value="InterPro"/>
</dbReference>
<feature type="compositionally biased region" description="Low complexity" evidence="1">
    <location>
        <begin position="26"/>
        <end position="35"/>
    </location>
</feature>
<evidence type="ECO:0000256" key="1">
    <source>
        <dbReference type="SAM" id="MobiDB-lite"/>
    </source>
</evidence>
<dbReference type="InterPro" id="IPR007216">
    <property type="entry name" value="CNOT9"/>
</dbReference>
<name>A0AAW2KIT1_SESRA</name>
<protein>
    <submittedName>
        <fullName evidence="2">CCR4-NOT transcription complex subunit</fullName>
    </submittedName>
</protein>
<dbReference type="Pfam" id="PF04078">
    <property type="entry name" value="Rcd1"/>
    <property type="match status" value="1"/>
</dbReference>
<accession>A0AAW2KIT1</accession>
<sequence>MAKKSSKANKGKAVSSKKAGTSRGNSSSSQASASSPPLHGANSSSASTSRSPFRPLPLRQALFSPRLQLESLALRPARAPPPPPLPPALTPPLPLPLPPPRLSGCASSTEGYRAAGGDGRMSSVEKYILDLLDCDRRENALAELSMKRVAFQGLAPLLWFSFGTVAILLQEVLSVYPLLSPPSLTPEQSNRVCNALALLQCVASHPDTKILFAQARIPFYLYIFLGTIGESRPFEYLRLATLGVMGALVKVPDTRVIIFLLSSEIMPLCLRAMETGSALSRAVATFIVQKLLMDDVGLQYICYLPERVFAVNHALENVLASLAEQPSTRLLKHVVRCYLRFLDDGRSLWVLRNFLPKRLTNGTFDHCLREDQTARMWMQQLLDNLPGRPVTKEGGGI</sequence>
<feature type="compositionally biased region" description="Basic residues" evidence="1">
    <location>
        <begin position="1"/>
        <end position="10"/>
    </location>
</feature>
<gene>
    <name evidence="2" type="ORF">Sradi_6051500</name>
</gene>
<reference evidence="2" key="1">
    <citation type="submission" date="2020-06" db="EMBL/GenBank/DDBJ databases">
        <authorList>
            <person name="Li T."/>
            <person name="Hu X."/>
            <person name="Zhang T."/>
            <person name="Song X."/>
            <person name="Zhang H."/>
            <person name="Dai N."/>
            <person name="Sheng W."/>
            <person name="Hou X."/>
            <person name="Wei L."/>
        </authorList>
    </citation>
    <scope>NUCLEOTIDE SEQUENCE</scope>
    <source>
        <strain evidence="2">G02</strain>
        <tissue evidence="2">Leaf</tissue>
    </source>
</reference>